<dbReference type="RefSeq" id="XP_067523439.1">
    <property type="nucleotide sequence ID" value="XM_067667338.1"/>
</dbReference>
<keyword evidence="1" id="KW-0227">DNA damage</keyword>
<dbReference type="Proteomes" id="UP000009138">
    <property type="component" value="Unassembled WGS sequence"/>
</dbReference>
<dbReference type="EMBL" id="CH476742">
    <property type="protein sequence ID" value="EIE88043.1"/>
    <property type="molecule type" value="Genomic_DNA"/>
</dbReference>
<dbReference type="InParanoid" id="I1CHW3"/>
<keyword evidence="2" id="KW-0472">Membrane</keyword>
<keyword evidence="2" id="KW-1133">Transmembrane helix</keyword>
<evidence type="ECO:0000256" key="2">
    <source>
        <dbReference type="SAM" id="Phobius"/>
    </source>
</evidence>
<comment type="catalytic activity">
    <reaction evidence="1">
        <text>ATP + H2O = ADP + phosphate + H(+)</text>
        <dbReference type="Rhea" id="RHEA:13065"/>
        <dbReference type="ChEBI" id="CHEBI:15377"/>
        <dbReference type="ChEBI" id="CHEBI:15378"/>
        <dbReference type="ChEBI" id="CHEBI:30616"/>
        <dbReference type="ChEBI" id="CHEBI:43474"/>
        <dbReference type="ChEBI" id="CHEBI:456216"/>
        <dbReference type="EC" id="5.6.2.3"/>
    </reaction>
</comment>
<dbReference type="PANTHER" id="PTHR10492">
    <property type="match status" value="1"/>
</dbReference>
<keyword evidence="1" id="KW-0233">DNA recombination</keyword>
<dbReference type="OMA" id="GIYKEIM"/>
<evidence type="ECO:0000256" key="1">
    <source>
        <dbReference type="RuleBase" id="RU363044"/>
    </source>
</evidence>
<dbReference type="GO" id="GO:0016887">
    <property type="term" value="F:ATP hydrolysis activity"/>
    <property type="evidence" value="ECO:0007669"/>
    <property type="project" value="RHEA"/>
</dbReference>
<proteinExistence type="inferred from homology"/>
<keyword evidence="1" id="KW-0347">Helicase</keyword>
<dbReference type="AlphaFoldDB" id="I1CHW3"/>
<gene>
    <name evidence="4" type="ORF">RO3G_12754</name>
</gene>
<feature type="domain" description="DNA helicase Pif1-like DEAD-box helicase" evidence="3">
    <location>
        <begin position="1"/>
        <end position="93"/>
    </location>
</feature>
<accession>I1CHW3</accession>
<dbReference type="GO" id="GO:0000723">
    <property type="term" value="P:telomere maintenance"/>
    <property type="evidence" value="ECO:0007669"/>
    <property type="project" value="InterPro"/>
</dbReference>
<keyword evidence="1" id="KW-0067">ATP-binding</keyword>
<dbReference type="EC" id="5.6.2.3" evidence="1"/>
<dbReference type="STRING" id="246409.I1CHW3"/>
<keyword evidence="2" id="KW-0812">Transmembrane</keyword>
<organism evidence="4 5">
    <name type="scientific">Rhizopus delemar (strain RA 99-880 / ATCC MYA-4621 / FGSC 9543 / NRRL 43880)</name>
    <name type="common">Mucormycosis agent</name>
    <name type="synonym">Rhizopus arrhizus var. delemar</name>
    <dbReference type="NCBI Taxonomy" id="246409"/>
    <lineage>
        <taxon>Eukaryota</taxon>
        <taxon>Fungi</taxon>
        <taxon>Fungi incertae sedis</taxon>
        <taxon>Mucoromycota</taxon>
        <taxon>Mucoromycotina</taxon>
        <taxon>Mucoromycetes</taxon>
        <taxon>Mucorales</taxon>
        <taxon>Mucorineae</taxon>
        <taxon>Rhizopodaceae</taxon>
        <taxon>Rhizopus</taxon>
    </lineage>
</organism>
<dbReference type="eggNOG" id="KOG0987">
    <property type="taxonomic scope" value="Eukaryota"/>
</dbReference>
<sequence length="94" mass="10335">MMNVGQKTVFDEIIDSISSNPNTAYFFLQGSAGTGKTFAYNALCHYFRRQGKIIVCVASSGIAFLLLPGGRTSHSRFKVPLNVYPDSICPIKKK</sequence>
<comment type="similarity">
    <text evidence="1">Belongs to the helicase family.</text>
</comment>
<keyword evidence="1" id="KW-0234">DNA repair</keyword>
<dbReference type="GO" id="GO:0005524">
    <property type="term" value="F:ATP binding"/>
    <property type="evidence" value="ECO:0007669"/>
    <property type="project" value="UniProtKB-KW"/>
</dbReference>
<dbReference type="InterPro" id="IPR027417">
    <property type="entry name" value="P-loop_NTPase"/>
</dbReference>
<dbReference type="OrthoDB" id="5860629at2759"/>
<feature type="transmembrane region" description="Helical" evidence="2">
    <location>
        <begin position="53"/>
        <end position="70"/>
    </location>
</feature>
<protein>
    <recommendedName>
        <fullName evidence="1">ATP-dependent DNA helicase</fullName>
        <ecNumber evidence="1">5.6.2.3</ecNumber>
    </recommendedName>
</protein>
<evidence type="ECO:0000313" key="5">
    <source>
        <dbReference type="Proteomes" id="UP000009138"/>
    </source>
</evidence>
<dbReference type="GeneID" id="93619719"/>
<keyword evidence="1" id="KW-0547">Nucleotide-binding</keyword>
<keyword evidence="5" id="KW-1185">Reference proteome</keyword>
<dbReference type="Gene3D" id="3.40.50.300">
    <property type="entry name" value="P-loop containing nucleotide triphosphate hydrolases"/>
    <property type="match status" value="1"/>
</dbReference>
<dbReference type="VEuPathDB" id="FungiDB:RO3G_12754"/>
<evidence type="ECO:0000259" key="3">
    <source>
        <dbReference type="Pfam" id="PF05970"/>
    </source>
</evidence>
<dbReference type="GO" id="GO:0006310">
    <property type="term" value="P:DNA recombination"/>
    <property type="evidence" value="ECO:0007669"/>
    <property type="project" value="UniProtKB-KW"/>
</dbReference>
<comment type="cofactor">
    <cofactor evidence="1">
        <name>Mg(2+)</name>
        <dbReference type="ChEBI" id="CHEBI:18420"/>
    </cofactor>
</comment>
<keyword evidence="1" id="KW-0378">Hydrolase</keyword>
<dbReference type="Pfam" id="PF05970">
    <property type="entry name" value="PIF1"/>
    <property type="match status" value="1"/>
</dbReference>
<evidence type="ECO:0000313" key="4">
    <source>
        <dbReference type="EMBL" id="EIE88043.1"/>
    </source>
</evidence>
<dbReference type="SUPFAM" id="SSF52540">
    <property type="entry name" value="P-loop containing nucleoside triphosphate hydrolases"/>
    <property type="match status" value="1"/>
</dbReference>
<dbReference type="GO" id="GO:0043139">
    <property type="term" value="F:5'-3' DNA helicase activity"/>
    <property type="evidence" value="ECO:0007669"/>
    <property type="project" value="UniProtKB-EC"/>
</dbReference>
<dbReference type="GO" id="GO:0006281">
    <property type="term" value="P:DNA repair"/>
    <property type="evidence" value="ECO:0007669"/>
    <property type="project" value="UniProtKB-KW"/>
</dbReference>
<reference evidence="4 5" key="1">
    <citation type="journal article" date="2009" name="PLoS Genet.">
        <title>Genomic analysis of the basal lineage fungus Rhizopus oryzae reveals a whole-genome duplication.</title>
        <authorList>
            <person name="Ma L.-J."/>
            <person name="Ibrahim A.S."/>
            <person name="Skory C."/>
            <person name="Grabherr M.G."/>
            <person name="Burger G."/>
            <person name="Butler M."/>
            <person name="Elias M."/>
            <person name="Idnurm A."/>
            <person name="Lang B.F."/>
            <person name="Sone T."/>
            <person name="Abe A."/>
            <person name="Calvo S.E."/>
            <person name="Corrochano L.M."/>
            <person name="Engels R."/>
            <person name="Fu J."/>
            <person name="Hansberg W."/>
            <person name="Kim J.-M."/>
            <person name="Kodira C.D."/>
            <person name="Koehrsen M.J."/>
            <person name="Liu B."/>
            <person name="Miranda-Saavedra D."/>
            <person name="O'Leary S."/>
            <person name="Ortiz-Castellanos L."/>
            <person name="Poulter R."/>
            <person name="Rodriguez-Romero J."/>
            <person name="Ruiz-Herrera J."/>
            <person name="Shen Y.-Q."/>
            <person name="Zeng Q."/>
            <person name="Galagan J."/>
            <person name="Birren B.W."/>
            <person name="Cuomo C.A."/>
            <person name="Wickes B.L."/>
        </authorList>
    </citation>
    <scope>NUCLEOTIDE SEQUENCE [LARGE SCALE GENOMIC DNA]</scope>
    <source>
        <strain evidence="5">RA 99-880 / ATCC MYA-4621 / FGSC 9543 / NRRL 43880</strain>
    </source>
</reference>
<name>I1CHW3_RHIO9</name>
<dbReference type="InterPro" id="IPR010285">
    <property type="entry name" value="DNA_helicase_pif1-like_DEAD"/>
</dbReference>
<dbReference type="PANTHER" id="PTHR10492:SF57">
    <property type="entry name" value="ATP-DEPENDENT DNA HELICASE"/>
    <property type="match status" value="1"/>
</dbReference>